<evidence type="ECO:0000259" key="1">
    <source>
        <dbReference type="PROSITE" id="PS51833"/>
    </source>
</evidence>
<evidence type="ECO:0000313" key="3">
    <source>
        <dbReference type="Proteomes" id="UP000634011"/>
    </source>
</evidence>
<reference evidence="2" key="1">
    <citation type="submission" date="2020-08" db="EMBL/GenBank/DDBJ databases">
        <title>Novel species isolated from subtropical streams in China.</title>
        <authorList>
            <person name="Lu H."/>
        </authorList>
    </citation>
    <scope>NUCLEOTIDE SEQUENCE</scope>
    <source>
        <strain evidence="2">KACC 12607</strain>
    </source>
</reference>
<accession>A0A923HBY0</accession>
<dbReference type="InterPro" id="IPR013976">
    <property type="entry name" value="HDOD"/>
</dbReference>
<dbReference type="PROSITE" id="PS51833">
    <property type="entry name" value="HDOD"/>
    <property type="match status" value="1"/>
</dbReference>
<evidence type="ECO:0000313" key="2">
    <source>
        <dbReference type="EMBL" id="MBC3861667.1"/>
    </source>
</evidence>
<dbReference type="PANTHER" id="PTHR33525:SF4">
    <property type="entry name" value="CYCLIC DI-GMP PHOSPHODIESTERASE CDGJ"/>
    <property type="match status" value="1"/>
</dbReference>
<sequence>MIEDNFILREPLLDPKQRVIGFQFSWLQKDPNAETSLENLNHLLEFVAGHLNDDDKGFLLGDSLLFLEAAPELLQAEGLSLFPPKNTVLILHKKYFANEATLEAVKKLRTLGFGICLRGAEITTLERSFFAYVSHIEVKLNASNFASQAKVYASLKQSAVKMVARNVATWQDFDACSALGLDSFVGKLHLTPRPSSAPKALNSSQTTILQLMEMVRKNADVQQLELVVKRDPTLAYKLLRYINSAGFGLRTEVQSLKHAVQMLGYSPLYRWLTVLLATASSSGYSPVLLETAIVRGRFAEVLGQMKMSKAEAENLFVAGMFSLLDRLLGLPMQEVLSSIQLPDVVTDALISRGGIYGPYLALAEASELNSTLVGSLAESVKISAEDVNAAHLASLVWAKNVASAA</sequence>
<organism evidence="2 3">
    <name type="scientific">Undibacterium jejuense</name>
    <dbReference type="NCBI Taxonomy" id="1344949"/>
    <lineage>
        <taxon>Bacteria</taxon>
        <taxon>Pseudomonadati</taxon>
        <taxon>Pseudomonadota</taxon>
        <taxon>Betaproteobacteria</taxon>
        <taxon>Burkholderiales</taxon>
        <taxon>Oxalobacteraceae</taxon>
        <taxon>Undibacterium</taxon>
    </lineage>
</organism>
<dbReference type="Gene3D" id="1.10.3210.10">
    <property type="entry name" value="Hypothetical protein af1432"/>
    <property type="match status" value="1"/>
</dbReference>
<dbReference type="InterPro" id="IPR014408">
    <property type="entry name" value="dGMP_Pdiesterase_EAL/HD-GYP"/>
</dbReference>
<proteinExistence type="predicted"/>
<gene>
    <name evidence="2" type="ORF">H8K32_06090</name>
</gene>
<dbReference type="Pfam" id="PF08668">
    <property type="entry name" value="HDOD"/>
    <property type="match status" value="1"/>
</dbReference>
<feature type="domain" description="HDOD" evidence="1">
    <location>
        <begin position="201"/>
        <end position="396"/>
    </location>
</feature>
<protein>
    <submittedName>
        <fullName evidence="2">HDOD domain-containing protein</fullName>
    </submittedName>
</protein>
<name>A0A923HBY0_9BURK</name>
<comment type="caution">
    <text evidence="2">The sequence shown here is derived from an EMBL/GenBank/DDBJ whole genome shotgun (WGS) entry which is preliminary data.</text>
</comment>
<dbReference type="RefSeq" id="WP_186911592.1">
    <property type="nucleotide sequence ID" value="NZ_JACOFV010000004.1"/>
</dbReference>
<dbReference type="EMBL" id="JACOFV010000004">
    <property type="protein sequence ID" value="MBC3861667.1"/>
    <property type="molecule type" value="Genomic_DNA"/>
</dbReference>
<dbReference type="PANTHER" id="PTHR33525">
    <property type="match status" value="1"/>
</dbReference>
<dbReference type="AlphaFoldDB" id="A0A923HBY0"/>
<dbReference type="InterPro" id="IPR052340">
    <property type="entry name" value="RNase_Y/CdgJ"/>
</dbReference>
<dbReference type="PIRSF" id="PIRSF003180">
    <property type="entry name" value="DiGMPpdiest_YuxH"/>
    <property type="match status" value="1"/>
</dbReference>
<dbReference type="SUPFAM" id="SSF109604">
    <property type="entry name" value="HD-domain/PDEase-like"/>
    <property type="match status" value="1"/>
</dbReference>
<dbReference type="Proteomes" id="UP000634011">
    <property type="component" value="Unassembled WGS sequence"/>
</dbReference>
<keyword evidence="3" id="KW-1185">Reference proteome</keyword>